<gene>
    <name evidence="2" type="ORF">JZ751_008916</name>
</gene>
<dbReference type="AlphaFoldDB" id="A0A8T2P827"/>
<reference evidence="2" key="1">
    <citation type="thesis" date="2021" institute="BYU ScholarsArchive" country="Provo, UT, USA">
        <title>Applications of and Algorithms for Genome Assembly and Genomic Analyses with an Emphasis on Marine Teleosts.</title>
        <authorList>
            <person name="Pickett B.D."/>
        </authorList>
    </citation>
    <scope>NUCLEOTIDE SEQUENCE</scope>
    <source>
        <strain evidence="2">HI-2016</strain>
    </source>
</reference>
<dbReference type="EMBL" id="JAFBMS010000017">
    <property type="protein sequence ID" value="KAG9345772.1"/>
    <property type="molecule type" value="Genomic_DNA"/>
</dbReference>
<keyword evidence="3" id="KW-1185">Reference proteome</keyword>
<protein>
    <submittedName>
        <fullName evidence="2">Uncharacterized protein</fullName>
    </submittedName>
</protein>
<proteinExistence type="predicted"/>
<dbReference type="Proteomes" id="UP000824540">
    <property type="component" value="Unassembled WGS sequence"/>
</dbReference>
<comment type="caution">
    <text evidence="2">The sequence shown here is derived from an EMBL/GenBank/DDBJ whole genome shotgun (WGS) entry which is preliminary data.</text>
</comment>
<evidence type="ECO:0000313" key="2">
    <source>
        <dbReference type="EMBL" id="KAG9345772.1"/>
    </source>
</evidence>
<evidence type="ECO:0000313" key="3">
    <source>
        <dbReference type="Proteomes" id="UP000824540"/>
    </source>
</evidence>
<evidence type="ECO:0000256" key="1">
    <source>
        <dbReference type="SAM" id="MobiDB-lite"/>
    </source>
</evidence>
<sequence length="114" mass="12097">MCFGDDCSMWAGGLVTGRDISHLASQGAAVAAAAAVGTSANQIAEVFLTSFSFCPPPTPEEGQSRQNRVPFFSPEKPEERGNPDLTMTEEDNSVTTSAGVDNAKAIQNWQQDQC</sequence>
<feature type="compositionally biased region" description="Polar residues" evidence="1">
    <location>
        <begin position="93"/>
        <end position="102"/>
    </location>
</feature>
<name>A0A8T2P827_9TELE</name>
<accession>A0A8T2P827</accession>
<feature type="region of interest" description="Disordered" evidence="1">
    <location>
        <begin position="55"/>
        <end position="102"/>
    </location>
</feature>
<organism evidence="2 3">
    <name type="scientific">Albula glossodonta</name>
    <name type="common">roundjaw bonefish</name>
    <dbReference type="NCBI Taxonomy" id="121402"/>
    <lineage>
        <taxon>Eukaryota</taxon>
        <taxon>Metazoa</taxon>
        <taxon>Chordata</taxon>
        <taxon>Craniata</taxon>
        <taxon>Vertebrata</taxon>
        <taxon>Euteleostomi</taxon>
        <taxon>Actinopterygii</taxon>
        <taxon>Neopterygii</taxon>
        <taxon>Teleostei</taxon>
        <taxon>Albuliformes</taxon>
        <taxon>Albulidae</taxon>
        <taxon>Albula</taxon>
    </lineage>
</organism>